<reference evidence="3" key="1">
    <citation type="submission" date="2012-12" db="EMBL/GenBank/DDBJ databases">
        <authorList>
            <person name="Hellsten U."/>
            <person name="Grimwood J."/>
            <person name="Chapman J.A."/>
            <person name="Shapiro H."/>
            <person name="Aerts A."/>
            <person name="Otillar R.P."/>
            <person name="Terry A.Y."/>
            <person name="Boore J.L."/>
            <person name="Simakov O."/>
            <person name="Marletaz F."/>
            <person name="Cho S.-J."/>
            <person name="Edsinger-Gonzales E."/>
            <person name="Havlak P."/>
            <person name="Kuo D.-H."/>
            <person name="Larsson T."/>
            <person name="Lv J."/>
            <person name="Arendt D."/>
            <person name="Savage R."/>
            <person name="Osoegawa K."/>
            <person name="de Jong P."/>
            <person name="Lindberg D.R."/>
            <person name="Seaver E.C."/>
            <person name="Weisblat D.A."/>
            <person name="Putnam N.H."/>
            <person name="Grigoriev I.V."/>
            <person name="Rokhsar D.S."/>
        </authorList>
    </citation>
    <scope>NUCLEOTIDE SEQUENCE</scope>
</reference>
<evidence type="ECO:0000313" key="1">
    <source>
        <dbReference type="EMBL" id="ESO01014.1"/>
    </source>
</evidence>
<dbReference type="HOGENOM" id="CLU_1995075_0_0_1"/>
<proteinExistence type="predicted"/>
<dbReference type="CTD" id="20205218"/>
<dbReference type="EnsemblMetazoa" id="HelroT175038">
    <property type="protein sequence ID" value="HelroP175038"/>
    <property type="gene ID" value="HelroG175038"/>
</dbReference>
<reference evidence="1 3" key="2">
    <citation type="journal article" date="2013" name="Nature">
        <title>Insights into bilaterian evolution from three spiralian genomes.</title>
        <authorList>
            <person name="Simakov O."/>
            <person name="Marletaz F."/>
            <person name="Cho S.J."/>
            <person name="Edsinger-Gonzales E."/>
            <person name="Havlak P."/>
            <person name="Hellsten U."/>
            <person name="Kuo D.H."/>
            <person name="Larsson T."/>
            <person name="Lv J."/>
            <person name="Arendt D."/>
            <person name="Savage R."/>
            <person name="Osoegawa K."/>
            <person name="de Jong P."/>
            <person name="Grimwood J."/>
            <person name="Chapman J.A."/>
            <person name="Shapiro H."/>
            <person name="Aerts A."/>
            <person name="Otillar R.P."/>
            <person name="Terry A.Y."/>
            <person name="Boore J.L."/>
            <person name="Grigoriev I.V."/>
            <person name="Lindberg D.R."/>
            <person name="Seaver E.C."/>
            <person name="Weisblat D.A."/>
            <person name="Putnam N.H."/>
            <person name="Rokhsar D.S."/>
        </authorList>
    </citation>
    <scope>NUCLEOTIDE SEQUENCE</scope>
</reference>
<organism evidence="2 3">
    <name type="scientific">Helobdella robusta</name>
    <name type="common">Californian leech</name>
    <dbReference type="NCBI Taxonomy" id="6412"/>
    <lineage>
        <taxon>Eukaryota</taxon>
        <taxon>Metazoa</taxon>
        <taxon>Spiralia</taxon>
        <taxon>Lophotrochozoa</taxon>
        <taxon>Annelida</taxon>
        <taxon>Clitellata</taxon>
        <taxon>Hirudinea</taxon>
        <taxon>Rhynchobdellida</taxon>
        <taxon>Glossiphoniidae</taxon>
        <taxon>Helobdella</taxon>
    </lineage>
</organism>
<dbReference type="KEGG" id="hro:HELRODRAFT_175038"/>
<protein>
    <submittedName>
        <fullName evidence="1 2">Uncharacterized protein</fullName>
    </submittedName>
</protein>
<dbReference type="Proteomes" id="UP000015101">
    <property type="component" value="Unassembled WGS sequence"/>
</dbReference>
<gene>
    <name evidence="2" type="primary">20205218</name>
    <name evidence="1" type="ORF">HELRODRAFT_175038</name>
</gene>
<keyword evidence="3" id="KW-1185">Reference proteome</keyword>
<name>T1F8R9_HELRO</name>
<reference evidence="2" key="3">
    <citation type="submission" date="2015-06" db="UniProtKB">
        <authorList>
            <consortium name="EnsemblMetazoa"/>
        </authorList>
    </citation>
    <scope>IDENTIFICATION</scope>
</reference>
<dbReference type="InParanoid" id="T1F8R9"/>
<evidence type="ECO:0000313" key="3">
    <source>
        <dbReference type="Proteomes" id="UP000015101"/>
    </source>
</evidence>
<dbReference type="EMBL" id="KB096830">
    <property type="protein sequence ID" value="ESO01014.1"/>
    <property type="molecule type" value="Genomic_DNA"/>
</dbReference>
<dbReference type="AlphaFoldDB" id="T1F8R9"/>
<accession>T1F8R9</accession>
<dbReference type="RefSeq" id="XP_009020726.1">
    <property type="nucleotide sequence ID" value="XM_009022478.1"/>
</dbReference>
<evidence type="ECO:0000313" key="2">
    <source>
        <dbReference type="EnsemblMetazoa" id="HelroP175038"/>
    </source>
</evidence>
<dbReference type="EMBL" id="AMQM01005127">
    <property type="status" value="NOT_ANNOTATED_CDS"/>
    <property type="molecule type" value="Genomic_DNA"/>
</dbReference>
<sequence length="125" mass="14081">MNEAGDSEAPDRLSQIISFFLVLVRLGVLLADCNDVNVRAFLVEFADTFIQRFTHTNIPNSSVWNMVREKSATHVSSIEELCCNVTCRPYIQVASHLPTFAIFLLRGVALRVRVCGKCINTYMIQ</sequence>
<dbReference type="GeneID" id="20205218"/>